<dbReference type="PROSITE" id="PS50893">
    <property type="entry name" value="ABC_TRANSPORTER_2"/>
    <property type="match status" value="1"/>
</dbReference>
<dbReference type="Proteomes" id="UP001143480">
    <property type="component" value="Unassembled WGS sequence"/>
</dbReference>
<dbReference type="InterPro" id="IPR051782">
    <property type="entry name" value="ABC_Transporter_VariousFunc"/>
</dbReference>
<dbReference type="Pfam" id="PF00005">
    <property type="entry name" value="ABC_tran"/>
    <property type="match status" value="1"/>
</dbReference>
<dbReference type="PANTHER" id="PTHR42939:SF1">
    <property type="entry name" value="ABC TRANSPORTER ATP-BINDING PROTEIN ALBC-RELATED"/>
    <property type="match status" value="1"/>
</dbReference>
<comment type="caution">
    <text evidence="5">The sequence shown here is derived from an EMBL/GenBank/DDBJ whole genome shotgun (WGS) entry which is preliminary data.</text>
</comment>
<dbReference type="RefSeq" id="WP_261962398.1">
    <property type="nucleotide sequence ID" value="NZ_BAAAXA010000001.1"/>
</dbReference>
<dbReference type="SUPFAM" id="SSF52540">
    <property type="entry name" value="P-loop containing nucleoside triphosphate hydrolases"/>
    <property type="match status" value="1"/>
</dbReference>
<reference evidence="5" key="1">
    <citation type="journal article" date="2014" name="Int. J. Syst. Evol. Microbiol.">
        <title>Complete genome sequence of Corynebacterium casei LMG S-19264T (=DSM 44701T), isolated from a smear-ripened cheese.</title>
        <authorList>
            <consortium name="US DOE Joint Genome Institute (JGI-PGF)"/>
            <person name="Walter F."/>
            <person name="Albersmeier A."/>
            <person name="Kalinowski J."/>
            <person name="Ruckert C."/>
        </authorList>
    </citation>
    <scope>NUCLEOTIDE SEQUENCE</scope>
    <source>
        <strain evidence="5">VKM Ac-1321</strain>
    </source>
</reference>
<gene>
    <name evidence="5" type="ORF">GCM10017581_004490</name>
</gene>
<organism evidence="5 6">
    <name type="scientific">Dactylosporangium matsuzakiense</name>
    <dbReference type="NCBI Taxonomy" id="53360"/>
    <lineage>
        <taxon>Bacteria</taxon>
        <taxon>Bacillati</taxon>
        <taxon>Actinomycetota</taxon>
        <taxon>Actinomycetes</taxon>
        <taxon>Micromonosporales</taxon>
        <taxon>Micromonosporaceae</taxon>
        <taxon>Dactylosporangium</taxon>
    </lineage>
</organism>
<accession>A0A9W6NIZ5</accession>
<dbReference type="EMBL" id="BSFP01000002">
    <property type="protein sequence ID" value="GLK98708.1"/>
    <property type="molecule type" value="Genomic_DNA"/>
</dbReference>
<dbReference type="InterPro" id="IPR003593">
    <property type="entry name" value="AAA+_ATPase"/>
</dbReference>
<name>A0A9W6NIZ5_9ACTN</name>
<dbReference type="InterPro" id="IPR003439">
    <property type="entry name" value="ABC_transporter-like_ATP-bd"/>
</dbReference>
<keyword evidence="1" id="KW-0813">Transport</keyword>
<proteinExistence type="predicted"/>
<evidence type="ECO:0000256" key="3">
    <source>
        <dbReference type="ARBA" id="ARBA00022840"/>
    </source>
</evidence>
<dbReference type="PANTHER" id="PTHR42939">
    <property type="entry name" value="ABC TRANSPORTER ATP-BINDING PROTEIN ALBC-RELATED"/>
    <property type="match status" value="1"/>
</dbReference>
<evidence type="ECO:0000256" key="2">
    <source>
        <dbReference type="ARBA" id="ARBA00022741"/>
    </source>
</evidence>
<keyword evidence="3 5" id="KW-0067">ATP-binding</keyword>
<evidence type="ECO:0000313" key="5">
    <source>
        <dbReference type="EMBL" id="GLK98708.1"/>
    </source>
</evidence>
<protein>
    <submittedName>
        <fullName evidence="5">ABC transporter ATP-binding protein</fullName>
    </submittedName>
</protein>
<dbReference type="GO" id="GO:0016887">
    <property type="term" value="F:ATP hydrolysis activity"/>
    <property type="evidence" value="ECO:0007669"/>
    <property type="project" value="InterPro"/>
</dbReference>
<dbReference type="SMART" id="SM00382">
    <property type="entry name" value="AAA"/>
    <property type="match status" value="1"/>
</dbReference>
<dbReference type="Gene3D" id="3.40.50.300">
    <property type="entry name" value="P-loop containing nucleotide triphosphate hydrolases"/>
    <property type="match status" value="1"/>
</dbReference>
<dbReference type="AlphaFoldDB" id="A0A9W6NIZ5"/>
<sequence>MPHDTEPALAIAGLTKRFGDKVAVDAIDLEVPRGSFYGLVGQNGAGKTTTLSMAVGLLRPDGGAARIFGADVWSEPNKAKTLVGVLPDGLAMPERLTGREVLTYLGLLRGMAKEVVAQRADELLAVLELDGAERTLVIEYSTGMRKKIGLATALLHAPRLLVLDEPFEAVDPVSAATIKTILRGFVDGGGSIVLSSHVMALVEQLCDHVGVVDQGRVKAAGPLDAVRGARSLEETFVELVGGDRNTSKGELSWLSR</sequence>
<keyword evidence="6" id="KW-1185">Reference proteome</keyword>
<dbReference type="CDD" id="cd03230">
    <property type="entry name" value="ABC_DR_subfamily_A"/>
    <property type="match status" value="1"/>
</dbReference>
<feature type="domain" description="ABC transporter" evidence="4">
    <location>
        <begin position="9"/>
        <end position="239"/>
    </location>
</feature>
<reference evidence="5" key="2">
    <citation type="submission" date="2023-01" db="EMBL/GenBank/DDBJ databases">
        <authorList>
            <person name="Sun Q."/>
            <person name="Evtushenko L."/>
        </authorList>
    </citation>
    <scope>NUCLEOTIDE SEQUENCE</scope>
    <source>
        <strain evidence="5">VKM Ac-1321</strain>
    </source>
</reference>
<evidence type="ECO:0000313" key="6">
    <source>
        <dbReference type="Proteomes" id="UP001143480"/>
    </source>
</evidence>
<evidence type="ECO:0000259" key="4">
    <source>
        <dbReference type="PROSITE" id="PS50893"/>
    </source>
</evidence>
<dbReference type="InterPro" id="IPR027417">
    <property type="entry name" value="P-loop_NTPase"/>
</dbReference>
<dbReference type="GO" id="GO:0005524">
    <property type="term" value="F:ATP binding"/>
    <property type="evidence" value="ECO:0007669"/>
    <property type="project" value="UniProtKB-KW"/>
</dbReference>
<keyword evidence="2" id="KW-0547">Nucleotide-binding</keyword>
<evidence type="ECO:0000256" key="1">
    <source>
        <dbReference type="ARBA" id="ARBA00022448"/>
    </source>
</evidence>